<protein>
    <submittedName>
        <fullName evidence="2">Uncharacterized protein</fullName>
    </submittedName>
</protein>
<sequence length="70" mass="7903">MDTYLKGLGCDVRMDGMSLALKTPFNSCCTPNDPLCRFTIIATLPITFRMMFSNVHIWVVTLYISVVLIL</sequence>
<keyword evidence="1" id="KW-1133">Transmembrane helix</keyword>
<accession>A0A0E9WVX5</accession>
<dbReference type="AlphaFoldDB" id="A0A0E9WVX5"/>
<proteinExistence type="predicted"/>
<keyword evidence="1" id="KW-0812">Transmembrane</keyword>
<dbReference type="EMBL" id="GBXM01014236">
    <property type="protein sequence ID" value="JAH94341.1"/>
    <property type="molecule type" value="Transcribed_RNA"/>
</dbReference>
<keyword evidence="1" id="KW-0472">Membrane</keyword>
<feature type="transmembrane region" description="Helical" evidence="1">
    <location>
        <begin position="51"/>
        <end position="69"/>
    </location>
</feature>
<reference evidence="2" key="1">
    <citation type="submission" date="2014-11" db="EMBL/GenBank/DDBJ databases">
        <authorList>
            <person name="Amaro Gonzalez C."/>
        </authorList>
    </citation>
    <scope>NUCLEOTIDE SEQUENCE</scope>
</reference>
<evidence type="ECO:0000313" key="2">
    <source>
        <dbReference type="EMBL" id="JAH94341.1"/>
    </source>
</evidence>
<reference evidence="2" key="2">
    <citation type="journal article" date="2015" name="Fish Shellfish Immunol.">
        <title>Early steps in the European eel (Anguilla anguilla)-Vibrio vulnificus interaction in the gills: Role of the RtxA13 toxin.</title>
        <authorList>
            <person name="Callol A."/>
            <person name="Pajuelo D."/>
            <person name="Ebbesson L."/>
            <person name="Teles M."/>
            <person name="MacKenzie S."/>
            <person name="Amaro C."/>
        </authorList>
    </citation>
    <scope>NUCLEOTIDE SEQUENCE</scope>
</reference>
<name>A0A0E9WVX5_ANGAN</name>
<evidence type="ECO:0000256" key="1">
    <source>
        <dbReference type="SAM" id="Phobius"/>
    </source>
</evidence>
<organism evidence="2">
    <name type="scientific">Anguilla anguilla</name>
    <name type="common">European freshwater eel</name>
    <name type="synonym">Muraena anguilla</name>
    <dbReference type="NCBI Taxonomy" id="7936"/>
    <lineage>
        <taxon>Eukaryota</taxon>
        <taxon>Metazoa</taxon>
        <taxon>Chordata</taxon>
        <taxon>Craniata</taxon>
        <taxon>Vertebrata</taxon>
        <taxon>Euteleostomi</taxon>
        <taxon>Actinopterygii</taxon>
        <taxon>Neopterygii</taxon>
        <taxon>Teleostei</taxon>
        <taxon>Anguilliformes</taxon>
        <taxon>Anguillidae</taxon>
        <taxon>Anguilla</taxon>
    </lineage>
</organism>